<evidence type="ECO:0000313" key="1">
    <source>
        <dbReference type="EMBL" id="KAK9237849.1"/>
    </source>
</evidence>
<sequence length="708" mass="79813">MSTAFPSDAGPEPTRIISVAKITRGHSCALCQQRKVRCDGQRPCSNCVKARVECKTSEATSRRKRKLPEEDILARLKRYEDVIIKHGLKVEDGDGVGGEPSGEHRTSKKTSEAYRSSYASEDDGKLIVERGHSRYIESRTWTALSDEIQSSIYTHNGSSEDDAIDSHGRHYLGHGSLLFRHPTINDTLFSSHPEPVQIFRLWQAFVDNVNPLVKILHVPTVQQLIVEASGSLENISASMEALMFAIYHSSLVSLRNEDCESIMGEARATLLARYSTATQQALTNAGVLRTSNLMVLQALLLYLLSIRQYCDPDTLWIFAGVAVRIGQRIGLHRESDSLKISIFENEIRRRLWLQILILDNKSAQMSGTAAGVYDSSEALWRPLNINDCDLYPSMKELPAEHTGVTEMLFCCIRYEVGLFMRQSESWRVSEVSVIVKDKAIDELENRLDQKYLKYCDPSIPLHLLSSLMAKTAICRMRLMAHHPRHKSADMPRSEKDMLFSLSLKMIEYDSISHASEDIRRYLWHVNVFFQVEALIYILSELCYRPSGELVDRAWQQVGLAYDNHPDMVSDTHNLLYLAIGDLALKAWEKRADGTADTNGIYQMMMTPRFISSLKSRRESKAAQNATTQWSVVAPRDRTSNFEGKSQANVADRVMNRNQLSGIGIGSDPSSAAGDIGLDISHVDWDLWQTLLEGSEPLMFDGSGRQLFR</sequence>
<gene>
    <name evidence="1" type="ORF">V1525DRAFT_388036</name>
</gene>
<dbReference type="EMBL" id="MU971363">
    <property type="protein sequence ID" value="KAK9237849.1"/>
    <property type="molecule type" value="Genomic_DNA"/>
</dbReference>
<organism evidence="1 2">
    <name type="scientific">Lipomyces kononenkoae</name>
    <name type="common">Yeast</name>
    <dbReference type="NCBI Taxonomy" id="34357"/>
    <lineage>
        <taxon>Eukaryota</taxon>
        <taxon>Fungi</taxon>
        <taxon>Dikarya</taxon>
        <taxon>Ascomycota</taxon>
        <taxon>Saccharomycotina</taxon>
        <taxon>Lipomycetes</taxon>
        <taxon>Lipomycetales</taxon>
        <taxon>Lipomycetaceae</taxon>
        <taxon>Lipomyces</taxon>
    </lineage>
</organism>
<evidence type="ECO:0000313" key="2">
    <source>
        <dbReference type="Proteomes" id="UP001433508"/>
    </source>
</evidence>
<protein>
    <submittedName>
        <fullName evidence="1">Fungal-specific transcription factor domain-containing protein</fullName>
    </submittedName>
</protein>
<dbReference type="Proteomes" id="UP001433508">
    <property type="component" value="Unassembled WGS sequence"/>
</dbReference>
<reference evidence="2" key="1">
    <citation type="journal article" date="2024" name="Front. Bioeng. Biotechnol.">
        <title>Genome-scale model development and genomic sequencing of the oleaginous clade Lipomyces.</title>
        <authorList>
            <person name="Czajka J.J."/>
            <person name="Han Y."/>
            <person name="Kim J."/>
            <person name="Mondo S.J."/>
            <person name="Hofstad B.A."/>
            <person name="Robles A."/>
            <person name="Haridas S."/>
            <person name="Riley R."/>
            <person name="LaButti K."/>
            <person name="Pangilinan J."/>
            <person name="Andreopoulos W."/>
            <person name="Lipzen A."/>
            <person name="Yan J."/>
            <person name="Wang M."/>
            <person name="Ng V."/>
            <person name="Grigoriev I.V."/>
            <person name="Spatafora J.W."/>
            <person name="Magnuson J.K."/>
            <person name="Baker S.E."/>
            <person name="Pomraning K.R."/>
        </authorList>
    </citation>
    <scope>NUCLEOTIDE SEQUENCE [LARGE SCALE GENOMIC DNA]</scope>
    <source>
        <strain evidence="2">CBS 7786</strain>
    </source>
</reference>
<proteinExistence type="predicted"/>
<comment type="caution">
    <text evidence="1">The sequence shown here is derived from an EMBL/GenBank/DDBJ whole genome shotgun (WGS) entry which is preliminary data.</text>
</comment>
<accession>A0ACC3T299</accession>
<keyword evidence="2" id="KW-1185">Reference proteome</keyword>
<name>A0ACC3T299_LIPKO</name>